<gene>
    <name evidence="6" type="primary">rnd</name>
    <name evidence="8" type="ORF">EDC45_1390</name>
</gene>
<dbReference type="SMART" id="SM00474">
    <property type="entry name" value="35EXOc"/>
    <property type="match status" value="1"/>
</dbReference>
<dbReference type="EC" id="3.1.13.5" evidence="6"/>
<comment type="function">
    <text evidence="6">Exonuclease involved in the 3' processing of various precursor tRNAs. Initiates hydrolysis at the 3'-terminus of an RNA molecule and releases 5'-mononucleotides.</text>
</comment>
<dbReference type="InterPro" id="IPR012337">
    <property type="entry name" value="RNaseH-like_sf"/>
</dbReference>
<dbReference type="OrthoDB" id="9800549at2"/>
<dbReference type="SMART" id="SM00341">
    <property type="entry name" value="HRDC"/>
    <property type="match status" value="1"/>
</dbReference>
<dbReference type="NCBIfam" id="TIGR01388">
    <property type="entry name" value="rnd"/>
    <property type="match status" value="1"/>
</dbReference>
<feature type="domain" description="HRDC" evidence="7">
    <location>
        <begin position="219"/>
        <end position="298"/>
    </location>
</feature>
<dbReference type="InterPro" id="IPR044876">
    <property type="entry name" value="HRDC_dom_sf"/>
</dbReference>
<dbReference type="SUPFAM" id="SSF53098">
    <property type="entry name" value="Ribonuclease H-like"/>
    <property type="match status" value="1"/>
</dbReference>
<keyword evidence="4 6" id="KW-0378">Hydrolase</keyword>
<evidence type="ECO:0000313" key="9">
    <source>
        <dbReference type="Proteomes" id="UP000295657"/>
    </source>
</evidence>
<dbReference type="InterPro" id="IPR048579">
    <property type="entry name" value="RNAseD_HRDC_C"/>
</dbReference>
<dbReference type="Pfam" id="PF00570">
    <property type="entry name" value="HRDC"/>
    <property type="match status" value="1"/>
</dbReference>
<comment type="similarity">
    <text evidence="6">Belongs to the RNase D family.</text>
</comment>
<dbReference type="GO" id="GO:0000166">
    <property type="term" value="F:nucleotide binding"/>
    <property type="evidence" value="ECO:0007669"/>
    <property type="project" value="InterPro"/>
</dbReference>
<evidence type="ECO:0000256" key="4">
    <source>
        <dbReference type="ARBA" id="ARBA00022801"/>
    </source>
</evidence>
<dbReference type="SUPFAM" id="SSF47819">
    <property type="entry name" value="HRDC-like"/>
    <property type="match status" value="2"/>
</dbReference>
<dbReference type="Pfam" id="PF21293">
    <property type="entry name" value="RNAseD_HRDC_C"/>
    <property type="match status" value="1"/>
</dbReference>
<dbReference type="InterPro" id="IPR036397">
    <property type="entry name" value="RNaseH_sf"/>
</dbReference>
<reference evidence="8 9" key="1">
    <citation type="submission" date="2019-03" db="EMBL/GenBank/DDBJ databases">
        <title>Genomic Encyclopedia of Type Strains, Phase IV (KMG-IV): sequencing the most valuable type-strain genomes for metagenomic binning, comparative biology and taxonomic classification.</title>
        <authorList>
            <person name="Goeker M."/>
        </authorList>
    </citation>
    <scope>NUCLEOTIDE SEQUENCE [LARGE SCALE GENOMIC DNA]</scope>
    <source>
        <strain evidence="8 9">DSM 28403</strain>
    </source>
</reference>
<evidence type="ECO:0000313" key="8">
    <source>
        <dbReference type="EMBL" id="TDQ57336.1"/>
    </source>
</evidence>
<dbReference type="GO" id="GO:0008408">
    <property type="term" value="F:3'-5' exonuclease activity"/>
    <property type="evidence" value="ECO:0007669"/>
    <property type="project" value="InterPro"/>
</dbReference>
<keyword evidence="2 6" id="KW-0819">tRNA processing</keyword>
<dbReference type="GO" id="GO:0003676">
    <property type="term" value="F:nucleic acid binding"/>
    <property type="evidence" value="ECO:0007669"/>
    <property type="project" value="InterPro"/>
</dbReference>
<comment type="caution">
    <text evidence="8">The sequence shown here is derived from an EMBL/GenBank/DDBJ whole genome shotgun (WGS) entry which is preliminary data.</text>
</comment>
<dbReference type="Gene3D" id="3.30.420.10">
    <property type="entry name" value="Ribonuclease H-like superfamily/Ribonuclease H"/>
    <property type="match status" value="1"/>
</dbReference>
<dbReference type="Pfam" id="PF01612">
    <property type="entry name" value="DNA_pol_A_exo1"/>
    <property type="match status" value="1"/>
</dbReference>
<evidence type="ECO:0000256" key="3">
    <source>
        <dbReference type="ARBA" id="ARBA00022722"/>
    </source>
</evidence>
<keyword evidence="9" id="KW-1185">Reference proteome</keyword>
<name>A0A4R6V7L2_9PAST</name>
<dbReference type="InterPro" id="IPR002562">
    <property type="entry name" value="3'-5'_exonuclease_dom"/>
</dbReference>
<dbReference type="GO" id="GO:0033890">
    <property type="term" value="F:ribonuclease D activity"/>
    <property type="evidence" value="ECO:0007669"/>
    <property type="project" value="UniProtKB-UniRule"/>
</dbReference>
<dbReference type="GO" id="GO:0042780">
    <property type="term" value="P:tRNA 3'-end processing"/>
    <property type="evidence" value="ECO:0007669"/>
    <property type="project" value="UniProtKB-UniRule"/>
</dbReference>
<comment type="subcellular location">
    <subcellularLocation>
        <location evidence="6">Cytoplasm</location>
    </subcellularLocation>
</comment>
<dbReference type="AlphaFoldDB" id="A0A4R6V7L2"/>
<dbReference type="EMBL" id="SNYQ01000005">
    <property type="protein sequence ID" value="TDQ57336.1"/>
    <property type="molecule type" value="Genomic_DNA"/>
</dbReference>
<keyword evidence="3 6" id="KW-0540">Nuclease</keyword>
<dbReference type="InterPro" id="IPR006292">
    <property type="entry name" value="RNase_D"/>
</dbReference>
<evidence type="ECO:0000256" key="5">
    <source>
        <dbReference type="ARBA" id="ARBA00022839"/>
    </source>
</evidence>
<evidence type="ECO:0000256" key="2">
    <source>
        <dbReference type="ARBA" id="ARBA00022694"/>
    </source>
</evidence>
<dbReference type="PANTHER" id="PTHR47649:SF1">
    <property type="entry name" value="RIBONUCLEASE D"/>
    <property type="match status" value="1"/>
</dbReference>
<sequence length="382" mass="44164">MNIKEIKNQPFFHLVTDDESLARVCRRALQQSVVALDTEFIRIRSYFPKLGLIQLYDGECVALIDPLEIRDFSPFIELLKAPQVLKVLHACYEDLEVFQHYFEQLPEPMADTQIMAAFLKFPASTGLATLIKHYFSLELDKGASRTDWLARPLSETQLRYAAADVWYLLPLYHHMNSELEGTRWKSAAEFDCALLLEKRHQIKPSDSAYLNITNAWRLDAEELMRLQLLAKWRQEEAIKRDLALNFVVKGENLWAAAKHNPVHTSDLLSLGFSTQEVRIHGKKILQLLSKAKRIDAAEYPAPITRLADDPRYKQTLKALQRRLAEITPPDLNSEVIASKRGLESLMKWCWLRRRDKDNLPQLMRGWRREFGESLAALPELQG</sequence>
<comment type="catalytic activity">
    <reaction evidence="6">
        <text>Exonucleolytic cleavage that removes extra residues from the 3'-terminus of tRNA to produce 5'-mononucleotides.</text>
        <dbReference type="EC" id="3.1.13.5"/>
    </reaction>
</comment>
<dbReference type="Gene3D" id="1.10.150.80">
    <property type="entry name" value="HRDC domain"/>
    <property type="match status" value="2"/>
</dbReference>
<dbReference type="InterPro" id="IPR002121">
    <property type="entry name" value="HRDC_dom"/>
</dbReference>
<evidence type="ECO:0000256" key="6">
    <source>
        <dbReference type="HAMAP-Rule" id="MF_01899"/>
    </source>
</evidence>
<keyword evidence="1 6" id="KW-0963">Cytoplasm</keyword>
<dbReference type="GO" id="GO:0005737">
    <property type="term" value="C:cytoplasm"/>
    <property type="evidence" value="ECO:0007669"/>
    <property type="project" value="UniProtKB-SubCell"/>
</dbReference>
<dbReference type="Proteomes" id="UP000295657">
    <property type="component" value="Unassembled WGS sequence"/>
</dbReference>
<dbReference type="InterPro" id="IPR051086">
    <property type="entry name" value="RNase_D-like"/>
</dbReference>
<proteinExistence type="inferred from homology"/>
<accession>A0A4R6V7L2</accession>
<dbReference type="InterPro" id="IPR010997">
    <property type="entry name" value="HRDC-like_sf"/>
</dbReference>
<comment type="cofactor">
    <cofactor evidence="6">
        <name>a divalent metal cation</name>
        <dbReference type="ChEBI" id="CHEBI:60240"/>
    </cofactor>
</comment>
<protein>
    <recommendedName>
        <fullName evidence="6">Ribonuclease D</fullName>
        <shortName evidence="6">RNase D</shortName>
        <ecNumber evidence="6">3.1.13.5</ecNumber>
    </recommendedName>
</protein>
<evidence type="ECO:0000256" key="1">
    <source>
        <dbReference type="ARBA" id="ARBA00022490"/>
    </source>
</evidence>
<dbReference type="CDD" id="cd06142">
    <property type="entry name" value="RNaseD_exo"/>
    <property type="match status" value="1"/>
</dbReference>
<organism evidence="8 9">
    <name type="scientific">Mesocricetibacter intestinalis</name>
    <dbReference type="NCBI Taxonomy" id="1521930"/>
    <lineage>
        <taxon>Bacteria</taxon>
        <taxon>Pseudomonadati</taxon>
        <taxon>Pseudomonadota</taxon>
        <taxon>Gammaproteobacteria</taxon>
        <taxon>Pasteurellales</taxon>
        <taxon>Pasteurellaceae</taxon>
        <taxon>Mesocricetibacter</taxon>
    </lineage>
</organism>
<dbReference type="HAMAP" id="MF_01899">
    <property type="entry name" value="RNase_D"/>
    <property type="match status" value="1"/>
</dbReference>
<dbReference type="PROSITE" id="PS50967">
    <property type="entry name" value="HRDC"/>
    <property type="match status" value="1"/>
</dbReference>
<dbReference type="PANTHER" id="PTHR47649">
    <property type="entry name" value="RIBONUCLEASE D"/>
    <property type="match status" value="1"/>
</dbReference>
<keyword evidence="5 6" id="KW-0269">Exonuclease</keyword>
<evidence type="ECO:0000259" key="7">
    <source>
        <dbReference type="PROSITE" id="PS50967"/>
    </source>
</evidence>
<dbReference type="RefSeq" id="WP_133544853.1">
    <property type="nucleotide sequence ID" value="NZ_SNYQ01000005.1"/>
</dbReference>